<proteinExistence type="predicted"/>
<dbReference type="AlphaFoldDB" id="A0A5H2XMT3"/>
<organism evidence="1">
    <name type="scientific">Prunus dulcis</name>
    <name type="common">Almond</name>
    <name type="synonym">Amygdalus dulcis</name>
    <dbReference type="NCBI Taxonomy" id="3755"/>
    <lineage>
        <taxon>Eukaryota</taxon>
        <taxon>Viridiplantae</taxon>
        <taxon>Streptophyta</taxon>
        <taxon>Embryophyta</taxon>
        <taxon>Tracheophyta</taxon>
        <taxon>Spermatophyta</taxon>
        <taxon>Magnoliopsida</taxon>
        <taxon>eudicotyledons</taxon>
        <taxon>Gunneridae</taxon>
        <taxon>Pentapetalae</taxon>
        <taxon>rosids</taxon>
        <taxon>fabids</taxon>
        <taxon>Rosales</taxon>
        <taxon>Rosaceae</taxon>
        <taxon>Amygdaloideae</taxon>
        <taxon>Amygdaleae</taxon>
        <taxon>Prunus</taxon>
    </lineage>
</organism>
<dbReference type="EMBL" id="AP020768">
    <property type="protein sequence ID" value="BBN68444.1"/>
    <property type="molecule type" value="Genomic_DNA"/>
</dbReference>
<reference evidence="1" key="1">
    <citation type="journal article" date="2019" name="Science">
        <title>Mutation of a bHLH transcription factor allowed almond domestication.</title>
        <authorList>
            <person name="Sanchez-Perez R."/>
            <person name="Pavan S."/>
            <person name="Mazzeo R."/>
            <person name="Moldovan C."/>
            <person name="Aiese Cigliano R."/>
            <person name="Del Cueto J."/>
            <person name="Ricciardi F."/>
            <person name="Lotti C."/>
            <person name="Ricciardi L."/>
            <person name="Dicenta F."/>
            <person name="Lopez-Marques R.L."/>
            <person name="Lindberg Moller B."/>
        </authorList>
    </citation>
    <scope>NUCLEOTIDE SEQUENCE</scope>
</reference>
<evidence type="ECO:0000313" key="1">
    <source>
        <dbReference type="EMBL" id="BBN68444.1"/>
    </source>
</evidence>
<name>A0A5H2XMT3_PRUDU</name>
<sequence length="71" mass="8251">KPPFPVRFEPAGWGAAMEDLHMDGEPSIFVWEVHGEEDLRKKNWSNQFENPQSAHQSGEQIEVISFHQYQV</sequence>
<feature type="non-terminal residue" evidence="1">
    <location>
        <position position="1"/>
    </location>
</feature>
<protein>
    <submittedName>
        <fullName evidence="1">tRNAse Z4</fullName>
    </submittedName>
</protein>
<accession>A0A5H2XMT3</accession>
<gene>
    <name evidence="1" type="ORF">Prudu_431S000300</name>
</gene>